<dbReference type="InterPro" id="IPR031349">
    <property type="entry name" value="Tfb6"/>
</dbReference>
<protein>
    <submittedName>
        <fullName evidence="2">Uncharacterized protein</fullName>
    </submittedName>
</protein>
<evidence type="ECO:0000313" key="2">
    <source>
        <dbReference type="EMBL" id="GMM54395.1"/>
    </source>
</evidence>
<reference evidence="2 3" key="1">
    <citation type="journal article" date="2023" name="Elife">
        <title>Identification of key yeast species and microbe-microbe interactions impacting larval growth of Drosophila in the wild.</title>
        <authorList>
            <person name="Mure A."/>
            <person name="Sugiura Y."/>
            <person name="Maeda R."/>
            <person name="Honda K."/>
            <person name="Sakurai N."/>
            <person name="Takahashi Y."/>
            <person name="Watada M."/>
            <person name="Katoh T."/>
            <person name="Gotoh A."/>
            <person name="Gotoh Y."/>
            <person name="Taniguchi I."/>
            <person name="Nakamura K."/>
            <person name="Hayashi T."/>
            <person name="Katayama T."/>
            <person name="Uemura T."/>
            <person name="Hattori Y."/>
        </authorList>
    </citation>
    <scope>NUCLEOTIDE SEQUENCE [LARGE SCALE GENOMIC DNA]</scope>
    <source>
        <strain evidence="2 3">KH-74</strain>
    </source>
</reference>
<dbReference type="Proteomes" id="UP001377567">
    <property type="component" value="Unassembled WGS sequence"/>
</dbReference>
<evidence type="ECO:0000313" key="3">
    <source>
        <dbReference type="Proteomes" id="UP001377567"/>
    </source>
</evidence>
<name>A0AAV5RSI3_MAUHU</name>
<dbReference type="Pfam" id="PF17110">
    <property type="entry name" value="TFB6"/>
    <property type="match status" value="1"/>
</dbReference>
<proteinExistence type="predicted"/>
<gene>
    <name evidence="2" type="ORF">DAKH74_010110</name>
</gene>
<dbReference type="EMBL" id="BTGD01000002">
    <property type="protein sequence ID" value="GMM54395.1"/>
    <property type="molecule type" value="Genomic_DNA"/>
</dbReference>
<feature type="region of interest" description="Disordered" evidence="1">
    <location>
        <begin position="32"/>
        <end position="98"/>
    </location>
</feature>
<dbReference type="AlphaFoldDB" id="A0AAV5RSI3"/>
<comment type="caution">
    <text evidence="2">The sequence shown here is derived from an EMBL/GenBank/DDBJ whole genome shotgun (WGS) entry which is preliminary data.</text>
</comment>
<sequence>MSEPNTPLHAGPDAQNDLDALAELDDADILDLDLDPGIDDSPSVPDLRALNTQQEQEHTLSPLNPKKRTLEASPAPVFDNAHDYQPRVDFTSPFSPSHNILKAAEDSNADHPLQPRSRRLSMPQQSRFVSYVDSRLMEIQRKFVQSRGLSPEKGYPSLIELLHDIKALVDFIWYSIDGTPHTDHLLQQPLPEVPEEPEVGHGTTAAPKSAADFGQASFLIRIADDLLDYVEKFPISDDALVDETHNGGETIPKLFKLFFILDRVFRALISGANNNAIRLNGTDKIRFVGIAERTRMRLPAYFEHNGVHGYHFELSKIYEHSLDACSC</sequence>
<feature type="compositionally biased region" description="Polar residues" evidence="1">
    <location>
        <begin position="50"/>
        <end position="62"/>
    </location>
</feature>
<accession>A0AAV5RSI3</accession>
<dbReference type="GO" id="GO:0005675">
    <property type="term" value="C:transcription factor TFIIH holo complex"/>
    <property type="evidence" value="ECO:0007669"/>
    <property type="project" value="TreeGrafter"/>
</dbReference>
<organism evidence="2 3">
    <name type="scientific">Maudiozyma humilis</name>
    <name type="common">Sour dough yeast</name>
    <name type="synonym">Kazachstania humilis</name>
    <dbReference type="NCBI Taxonomy" id="51915"/>
    <lineage>
        <taxon>Eukaryota</taxon>
        <taxon>Fungi</taxon>
        <taxon>Dikarya</taxon>
        <taxon>Ascomycota</taxon>
        <taxon>Saccharomycotina</taxon>
        <taxon>Saccharomycetes</taxon>
        <taxon>Saccharomycetales</taxon>
        <taxon>Saccharomycetaceae</taxon>
        <taxon>Maudiozyma</taxon>
    </lineage>
</organism>
<dbReference type="PANTHER" id="PTHR37781:SF1">
    <property type="entry name" value="ADR380WP"/>
    <property type="match status" value="1"/>
</dbReference>
<keyword evidence="3" id="KW-1185">Reference proteome</keyword>
<evidence type="ECO:0000256" key="1">
    <source>
        <dbReference type="SAM" id="MobiDB-lite"/>
    </source>
</evidence>
<dbReference type="PANTHER" id="PTHR37781">
    <property type="entry name" value="TFIIH COMPLEX SUBUNIT"/>
    <property type="match status" value="1"/>
</dbReference>